<evidence type="ECO:0000259" key="1">
    <source>
        <dbReference type="Pfam" id="PF12697"/>
    </source>
</evidence>
<dbReference type="AlphaFoldDB" id="A0A1S3XK22"/>
<dbReference type="OMA" id="VIWINGS"/>
<name>A0A1S3XK22_TOBAC</name>
<dbReference type="PaxDb" id="4097-A0A1S3XK22"/>
<dbReference type="OrthoDB" id="408373at2759"/>
<evidence type="ECO:0000313" key="2">
    <source>
        <dbReference type="Proteomes" id="UP000790787"/>
    </source>
</evidence>
<dbReference type="RefSeq" id="XP_016440268.1">
    <property type="nucleotide sequence ID" value="XM_016584782.1"/>
</dbReference>
<dbReference type="RefSeq" id="XP_016440268.1">
    <property type="nucleotide sequence ID" value="XM_016584782.2"/>
</dbReference>
<organism evidence="2 3">
    <name type="scientific">Nicotiana tabacum</name>
    <name type="common">Common tobacco</name>
    <dbReference type="NCBI Taxonomy" id="4097"/>
    <lineage>
        <taxon>Eukaryota</taxon>
        <taxon>Viridiplantae</taxon>
        <taxon>Streptophyta</taxon>
        <taxon>Embryophyta</taxon>
        <taxon>Tracheophyta</taxon>
        <taxon>Spermatophyta</taxon>
        <taxon>Magnoliopsida</taxon>
        <taxon>eudicotyledons</taxon>
        <taxon>Gunneridae</taxon>
        <taxon>Pentapetalae</taxon>
        <taxon>asterids</taxon>
        <taxon>lamiids</taxon>
        <taxon>Solanales</taxon>
        <taxon>Solanaceae</taxon>
        <taxon>Nicotianoideae</taxon>
        <taxon>Nicotianeae</taxon>
        <taxon>Nicotiana</taxon>
    </lineage>
</organism>
<dbReference type="GeneID" id="107766067"/>
<dbReference type="SUPFAM" id="SSF53474">
    <property type="entry name" value="alpha/beta-Hydrolases"/>
    <property type="match status" value="1"/>
</dbReference>
<protein>
    <submittedName>
        <fullName evidence="3">Methyl jasmonate esterase 1-like isoform X1</fullName>
    </submittedName>
    <submittedName>
        <fullName evidence="3">Probable esterase PIR7A</fullName>
    </submittedName>
</protein>
<dbReference type="GO" id="GO:0080031">
    <property type="term" value="F:methyl salicylate esterase activity"/>
    <property type="evidence" value="ECO:0000318"/>
    <property type="project" value="GO_Central"/>
</dbReference>
<dbReference type="GO" id="GO:0080030">
    <property type="term" value="F:methyl indole-3-acetate esterase activity"/>
    <property type="evidence" value="ECO:0000318"/>
    <property type="project" value="GO_Central"/>
</dbReference>
<reference evidence="2" key="1">
    <citation type="journal article" date="2014" name="Nat. Commun.">
        <title>The tobacco genome sequence and its comparison with those of tomato and potato.</title>
        <authorList>
            <person name="Sierro N."/>
            <person name="Battey J.N."/>
            <person name="Ouadi S."/>
            <person name="Bakaher N."/>
            <person name="Bovet L."/>
            <person name="Willig A."/>
            <person name="Goepfert S."/>
            <person name="Peitsch M.C."/>
            <person name="Ivanov N.V."/>
        </authorList>
    </citation>
    <scope>NUCLEOTIDE SEQUENCE [LARGE SCALE GENOMIC DNA]</scope>
</reference>
<dbReference type="PANTHER" id="PTHR10992:SF1066">
    <property type="entry name" value="METHYL JASMONATE ESTERASE 1"/>
    <property type="match status" value="1"/>
</dbReference>
<keyword evidence="2" id="KW-1185">Reference proteome</keyword>
<dbReference type="InterPro" id="IPR000073">
    <property type="entry name" value="AB_hydrolase_1"/>
</dbReference>
<feature type="domain" description="AB hydrolase-1" evidence="1">
    <location>
        <begin position="13"/>
        <end position="253"/>
    </location>
</feature>
<dbReference type="GO" id="GO:0009694">
    <property type="term" value="P:jasmonic acid metabolic process"/>
    <property type="evidence" value="ECO:0000318"/>
    <property type="project" value="GO_Central"/>
</dbReference>
<dbReference type="InterPro" id="IPR029058">
    <property type="entry name" value="AB_hydrolase_fold"/>
</dbReference>
<dbReference type="GO" id="GO:0080032">
    <property type="term" value="F:methyl jasmonate esterase activity"/>
    <property type="evidence" value="ECO:0000318"/>
    <property type="project" value="GO_Central"/>
</dbReference>
<gene>
    <name evidence="3" type="primary">LOC107766067</name>
</gene>
<dbReference type="STRING" id="4097.A0A1S3XK22"/>
<dbReference type="InterPro" id="IPR045889">
    <property type="entry name" value="MES/HNL"/>
</dbReference>
<dbReference type="FunFam" id="3.40.50.1820:FF:000051">
    <property type="entry name" value="(S)-hydroxynitrile lyase"/>
    <property type="match status" value="1"/>
</dbReference>
<dbReference type="PANTHER" id="PTHR10992">
    <property type="entry name" value="METHYLESTERASE FAMILY MEMBER"/>
    <property type="match status" value="1"/>
</dbReference>
<dbReference type="Gene3D" id="3.40.50.1820">
    <property type="entry name" value="alpha/beta hydrolase"/>
    <property type="match status" value="1"/>
</dbReference>
<proteinExistence type="predicted"/>
<sequence length="265" mass="30063">MEKGQRRVIKSHFVFVHGLGHGAWCWYKVITTLISLGYKATALDLAASGVHYKESEEVKSLSDYVEPLMHVVELLPPDDRLILVGHGMGGLAISLAMDKFPKKIAAAAFVAAYMPGPDFPFSHIIQQSNQGLDFLKDNKYKFDNGTDKPPTAVYFGSNFLSSKMYQYSRAEDMILASLLMRHTPMFHDPEVLKEAELTKEKYGSIPRVYIMCSQDLSMKADVQRWMIEKNPPQDVKVILGSDHMVMFSKTQEFCSRLMEIAEKYH</sequence>
<dbReference type="SMR" id="A0A1S3XK22"/>
<accession>A0A1S3XK22</accession>
<dbReference type="Proteomes" id="UP000790787">
    <property type="component" value="Chromosome 17"/>
</dbReference>
<reference evidence="3" key="2">
    <citation type="submission" date="2025-08" db="UniProtKB">
        <authorList>
            <consortium name="RefSeq"/>
        </authorList>
    </citation>
    <scope>IDENTIFICATION</scope>
    <source>
        <tissue evidence="3">Leaf</tissue>
    </source>
</reference>
<dbReference type="GO" id="GO:0009696">
    <property type="term" value="P:salicylic acid metabolic process"/>
    <property type="evidence" value="ECO:0000318"/>
    <property type="project" value="GO_Central"/>
</dbReference>
<dbReference type="KEGG" id="nta:107766067"/>
<evidence type="ECO:0000313" key="3">
    <source>
        <dbReference type="RefSeq" id="XP_016440268.1"/>
    </source>
</evidence>
<dbReference type="Pfam" id="PF12697">
    <property type="entry name" value="Abhydrolase_6"/>
    <property type="match status" value="1"/>
</dbReference>